<name>A0A1G8CFT6_9FIRM</name>
<accession>A0A1G8CFT6</accession>
<dbReference type="OrthoDB" id="9873112at2"/>
<proteinExistence type="predicted"/>
<organism evidence="1 2">
    <name type="scientific">Desulfosporosinus hippei DSM 8344</name>
    <dbReference type="NCBI Taxonomy" id="1121419"/>
    <lineage>
        <taxon>Bacteria</taxon>
        <taxon>Bacillati</taxon>
        <taxon>Bacillota</taxon>
        <taxon>Clostridia</taxon>
        <taxon>Eubacteriales</taxon>
        <taxon>Desulfitobacteriaceae</taxon>
        <taxon>Desulfosporosinus</taxon>
    </lineage>
</organism>
<keyword evidence="2" id="KW-1185">Reference proteome</keyword>
<dbReference type="Proteomes" id="UP000198656">
    <property type="component" value="Unassembled WGS sequence"/>
</dbReference>
<dbReference type="RefSeq" id="WP_092333729.1">
    <property type="nucleotide sequence ID" value="NZ_FNCP01000013.1"/>
</dbReference>
<gene>
    <name evidence="1" type="ORF">SAMN05443529_11388</name>
</gene>
<dbReference type="AlphaFoldDB" id="A0A1G8CFT6"/>
<evidence type="ECO:0000313" key="2">
    <source>
        <dbReference type="Proteomes" id="UP000198656"/>
    </source>
</evidence>
<sequence>MDRRDLESIEEAIFKESLEHNLNIKDLGKLYAMLIRMRVQILDITEENLILQEVGEMWFRITESILNVRIMIKEKIGMDVSQDVEEMKKLCESRCNSEGPKTISALRSKET</sequence>
<dbReference type="STRING" id="1121419.SAMN05443529_11388"/>
<evidence type="ECO:0000313" key="1">
    <source>
        <dbReference type="EMBL" id="SDH44252.1"/>
    </source>
</evidence>
<reference evidence="2" key="1">
    <citation type="submission" date="2016-10" db="EMBL/GenBank/DDBJ databases">
        <authorList>
            <person name="Varghese N."/>
            <person name="Submissions S."/>
        </authorList>
    </citation>
    <scope>NUCLEOTIDE SEQUENCE [LARGE SCALE GENOMIC DNA]</scope>
    <source>
        <strain evidence="2">DSM 8344</strain>
    </source>
</reference>
<dbReference type="EMBL" id="FNCP01000013">
    <property type="protein sequence ID" value="SDH44252.1"/>
    <property type="molecule type" value="Genomic_DNA"/>
</dbReference>
<protein>
    <submittedName>
        <fullName evidence="1">Uncharacterized protein</fullName>
    </submittedName>
</protein>